<comment type="caution">
    <text evidence="7">The sequence shown here is derived from an EMBL/GenBank/DDBJ whole genome shotgun (WGS) entry which is preliminary data.</text>
</comment>
<feature type="region of interest" description="Disordered" evidence="4">
    <location>
        <begin position="947"/>
        <end position="1157"/>
    </location>
</feature>
<dbReference type="FunFam" id="1.10.340.70:FF:000001">
    <property type="entry name" value="Retrovirus-related Pol polyprotein from transposon gypsy-like Protein"/>
    <property type="match status" value="1"/>
</dbReference>
<evidence type="ECO:0000313" key="8">
    <source>
        <dbReference type="Proteomes" id="UP001460270"/>
    </source>
</evidence>
<proteinExistence type="predicted"/>
<feature type="compositionally biased region" description="Polar residues" evidence="4">
    <location>
        <begin position="973"/>
        <end position="984"/>
    </location>
</feature>
<dbReference type="InterPro" id="IPR035974">
    <property type="entry name" value="Rap/Ran-GAP_sf"/>
</dbReference>
<dbReference type="SUPFAM" id="SSF53098">
    <property type="entry name" value="Ribonuclease H-like"/>
    <property type="match status" value="1"/>
</dbReference>
<dbReference type="Gene3D" id="3.30.420.10">
    <property type="entry name" value="Ribonuclease H-like superfamily/Ribonuclease H"/>
    <property type="match status" value="1"/>
</dbReference>
<evidence type="ECO:0000256" key="2">
    <source>
        <dbReference type="ARBA" id="ARBA00039658"/>
    </source>
</evidence>
<feature type="domain" description="Rap-GAP" evidence="5">
    <location>
        <begin position="682"/>
        <end position="898"/>
    </location>
</feature>
<evidence type="ECO:0000259" key="6">
    <source>
        <dbReference type="PROSITE" id="PS50994"/>
    </source>
</evidence>
<dbReference type="GO" id="GO:0003676">
    <property type="term" value="F:nucleic acid binding"/>
    <property type="evidence" value="ECO:0007669"/>
    <property type="project" value="InterPro"/>
</dbReference>
<evidence type="ECO:0000313" key="7">
    <source>
        <dbReference type="EMBL" id="KAK7882527.1"/>
    </source>
</evidence>
<organism evidence="7 8">
    <name type="scientific">Mugilogobius chulae</name>
    <name type="common">yellowstripe goby</name>
    <dbReference type="NCBI Taxonomy" id="88201"/>
    <lineage>
        <taxon>Eukaryota</taxon>
        <taxon>Metazoa</taxon>
        <taxon>Chordata</taxon>
        <taxon>Craniata</taxon>
        <taxon>Vertebrata</taxon>
        <taxon>Euteleostomi</taxon>
        <taxon>Actinopterygii</taxon>
        <taxon>Neopterygii</taxon>
        <taxon>Teleostei</taxon>
        <taxon>Neoteleostei</taxon>
        <taxon>Acanthomorphata</taxon>
        <taxon>Gobiaria</taxon>
        <taxon>Gobiiformes</taxon>
        <taxon>Gobioidei</taxon>
        <taxon>Gobiidae</taxon>
        <taxon>Gobionellinae</taxon>
        <taxon>Mugilogobius</taxon>
    </lineage>
</organism>
<dbReference type="Pfam" id="PF21022">
    <property type="entry name" value="Rap-GAP_dimer"/>
    <property type="match status" value="1"/>
</dbReference>
<feature type="compositionally biased region" description="Basic and acidic residues" evidence="4">
    <location>
        <begin position="1019"/>
        <end position="1028"/>
    </location>
</feature>
<feature type="compositionally biased region" description="Low complexity" evidence="4">
    <location>
        <begin position="1072"/>
        <end position="1085"/>
    </location>
</feature>
<dbReference type="InterPro" id="IPR012337">
    <property type="entry name" value="RNaseH-like_sf"/>
</dbReference>
<dbReference type="PROSITE" id="PS50994">
    <property type="entry name" value="INTEGRASE"/>
    <property type="match status" value="1"/>
</dbReference>
<dbReference type="InterPro" id="IPR056924">
    <property type="entry name" value="SH3_Tf2-1"/>
</dbReference>
<dbReference type="GO" id="GO:0051056">
    <property type="term" value="P:regulation of small GTPase mediated signal transduction"/>
    <property type="evidence" value="ECO:0007669"/>
    <property type="project" value="InterPro"/>
</dbReference>
<keyword evidence="8" id="KW-1185">Reference proteome</keyword>
<dbReference type="Pfam" id="PF00665">
    <property type="entry name" value="rve"/>
    <property type="match status" value="1"/>
</dbReference>
<dbReference type="Gene3D" id="3.40.50.11210">
    <property type="entry name" value="Rap/Ran-GAP"/>
    <property type="match status" value="1"/>
</dbReference>
<dbReference type="Pfam" id="PF02145">
    <property type="entry name" value="Rap_GAP"/>
    <property type="match status" value="1"/>
</dbReference>
<feature type="compositionally biased region" description="Gly residues" evidence="4">
    <location>
        <begin position="957"/>
        <end position="971"/>
    </location>
</feature>
<dbReference type="InterPro" id="IPR000331">
    <property type="entry name" value="Rap/Ran_GAP_dom"/>
</dbReference>
<dbReference type="Pfam" id="PF24626">
    <property type="entry name" value="SH3_Tf2-1"/>
    <property type="match status" value="1"/>
</dbReference>
<dbReference type="Proteomes" id="UP001460270">
    <property type="component" value="Unassembled WGS sequence"/>
</dbReference>
<sequence length="1157" mass="128826">MSRRPCDPDNCRYCGKREAREQELCADGPTCKVAQIHDAFEWRAQQEQDPDLQPVLQWVESGQRPQWNEVTGLSLATKGLFEKFGALRVKDGVLQRGWKEPATGEEKWQIVVPKTLRDTVLKTCHGTTGAGHFGVSKTLRRLRNGFYWGQLRRDVEDFCRRCDLCASYKGPPGQSRAELQQLAVGLQWRGGSRHNGPFPRTDKGNRYVLAAMDYFTKWPEAFAIPDQEAETVADTLVDGMFSRFGVAEVIHSDQGRNFESAVFSAMCERMGMQKTRTTPLHPQSDGLVERFNRTLAKQLAIVTAEHQRDWDMHLPLVLLAYRSSVQESTSCTPALLMLGRELRTPAEMFFGRPPDTPAVPPGPEYARRLQDRIETAHTFARDQLQKAGVRQKRNYDLRAKGKDFNAGDLVWVFSPKRKKGRCPKLDCHWVGPCEVLEKLGEVVYRVQLPPRGRRVALHRDRIDKSSVTAIKARKQELLNISTVPLGECPPSPPRTAPPSMKSAEFFDMLERMQDDYIPYPRIEDVLEKGGPYPQVILPQFGGYWIEDVEAPAGTPSSSESSFCDDDDSRDGMSPGGGSTYRLECNSTARAYRKHFLGKEHMNYYCTGSSIGNLIMSLKYEEAEGQEFLRIILRSRTKTIHDRISLAGINQLPSVPQVAKLFCDDATGLKFNPVLYPKGSQLIVAYDEHEVNNTFKFGVVYQKFGQTSEEELFGNNEETPAFKEFLSILGDTIELQDFKGFRGGLDVSHGQTGSESVYTVFRQREIMFHVSTKLPFTDGDVQQLQRKRHIGNDIVAAVFQEEPTPFVPDMIASNFLHSYVLVQAENPCTEDTTYKVSVTAREDVPPFGPPLPNPAVFKKGPEFRDFLLTKLINAENACYKSDKFAKLEGRTRAALLDNLHDELHRQSQTILGLGQGGDDDKLENGGHGGLLESFKRAMRVRSHSMETMVGSHRHRSPGVGGGVPASLSGGGLPQSTSECTKSTFTPPGLSAKSPLKSPVKRRSGLFPRLHSSTEIPSSDKTTRSEHKPLEICPLTHEVRSDTPSNPSSPEICPNKDRPLFKLKDCSSGRPNISRSSSSTSSFSSTTGETEALEDLESAHPPSVSSSSAFSPAPSVDSQGSGTPVIMCRSPTDGKTKTSPRSNLKFRFDKMSHSSTASE</sequence>
<dbReference type="InterPro" id="IPR036397">
    <property type="entry name" value="RNaseH_sf"/>
</dbReference>
<dbReference type="InterPro" id="IPR050989">
    <property type="entry name" value="Rap1_Ran_GAP"/>
</dbReference>
<dbReference type="PROSITE" id="PS50085">
    <property type="entry name" value="RAPGAP"/>
    <property type="match status" value="1"/>
</dbReference>
<protein>
    <recommendedName>
        <fullName evidence="2">Gypsy retrotransposon integrase-like protein 1</fullName>
    </recommendedName>
</protein>
<evidence type="ECO:0000256" key="4">
    <source>
        <dbReference type="SAM" id="MobiDB-lite"/>
    </source>
</evidence>
<dbReference type="EMBL" id="JBBPFD010000021">
    <property type="protein sequence ID" value="KAK7882527.1"/>
    <property type="molecule type" value="Genomic_DNA"/>
</dbReference>
<dbReference type="FunFam" id="3.30.420.10:FF:000032">
    <property type="entry name" value="Retrovirus-related Pol polyprotein from transposon 297-like Protein"/>
    <property type="match status" value="1"/>
</dbReference>
<reference evidence="8" key="1">
    <citation type="submission" date="2024-04" db="EMBL/GenBank/DDBJ databases">
        <title>Salinicola lusitanus LLJ914,a marine bacterium isolated from the Okinawa Trough.</title>
        <authorList>
            <person name="Li J."/>
        </authorList>
    </citation>
    <scope>NUCLEOTIDE SEQUENCE [LARGE SCALE GENOMIC DNA]</scope>
</reference>
<accession>A0AAW0MZH1</accession>
<feature type="compositionally biased region" description="Low complexity" evidence="4">
    <location>
        <begin position="1097"/>
        <end position="1116"/>
    </location>
</feature>
<feature type="compositionally biased region" description="Basic and acidic residues" evidence="4">
    <location>
        <begin position="1052"/>
        <end position="1065"/>
    </location>
</feature>
<comment type="function">
    <text evidence="3">GTPase activator for the nuclear Ras-related regulatory protein RAP-1A (KREV-1), converting it to the putatively inactive GDP-bound state.</text>
</comment>
<dbReference type="FunFam" id="3.40.50.11210:FF:000003">
    <property type="entry name" value="RAP1 GTPase activating protein 2"/>
    <property type="match status" value="1"/>
</dbReference>
<dbReference type="GO" id="GO:0005096">
    <property type="term" value="F:GTPase activator activity"/>
    <property type="evidence" value="ECO:0007669"/>
    <property type="project" value="UniProtKB-KW"/>
</dbReference>
<dbReference type="PANTHER" id="PTHR15711:SF17">
    <property type="entry name" value="RAP1 GTPASE-ACTIVATING PROTEIN 2"/>
    <property type="match status" value="1"/>
</dbReference>
<dbReference type="GO" id="GO:0015074">
    <property type="term" value="P:DNA integration"/>
    <property type="evidence" value="ECO:0007669"/>
    <property type="project" value="InterPro"/>
</dbReference>
<dbReference type="InterPro" id="IPR001584">
    <property type="entry name" value="Integrase_cat-core"/>
</dbReference>
<dbReference type="PANTHER" id="PTHR15711">
    <property type="entry name" value="RAP GTPASE-ACTIVATING PROTEIN"/>
    <property type="match status" value="1"/>
</dbReference>
<dbReference type="AlphaFoldDB" id="A0AAW0MZH1"/>
<evidence type="ECO:0000259" key="5">
    <source>
        <dbReference type="PROSITE" id="PS50085"/>
    </source>
</evidence>
<evidence type="ECO:0000256" key="3">
    <source>
        <dbReference type="ARBA" id="ARBA00057316"/>
    </source>
</evidence>
<feature type="domain" description="Integrase catalytic" evidence="6">
    <location>
        <begin position="168"/>
        <end position="353"/>
    </location>
</feature>
<dbReference type="GO" id="GO:0005886">
    <property type="term" value="C:plasma membrane"/>
    <property type="evidence" value="ECO:0007669"/>
    <property type="project" value="TreeGrafter"/>
</dbReference>
<gene>
    <name evidence="7" type="ORF">WMY93_028701</name>
</gene>
<dbReference type="GO" id="GO:0005737">
    <property type="term" value="C:cytoplasm"/>
    <property type="evidence" value="ECO:0007669"/>
    <property type="project" value="TreeGrafter"/>
</dbReference>
<name>A0AAW0MZH1_9GOBI</name>
<dbReference type="InterPro" id="IPR041588">
    <property type="entry name" value="Integrase_H2C2"/>
</dbReference>
<feature type="region of interest" description="Disordered" evidence="4">
    <location>
        <begin position="551"/>
        <end position="578"/>
    </location>
</feature>
<dbReference type="Gene3D" id="6.10.140.210">
    <property type="match status" value="1"/>
</dbReference>
<dbReference type="Pfam" id="PF17921">
    <property type="entry name" value="Integrase_H2C2"/>
    <property type="match status" value="1"/>
</dbReference>
<dbReference type="Gene3D" id="1.10.340.70">
    <property type="match status" value="1"/>
</dbReference>
<dbReference type="SUPFAM" id="SSF111347">
    <property type="entry name" value="Rap/Ran-GAP"/>
    <property type="match status" value="1"/>
</dbReference>
<keyword evidence="1" id="KW-0343">GTPase activation</keyword>
<feature type="compositionally biased region" description="Polar residues" evidence="4">
    <location>
        <begin position="1009"/>
        <end position="1018"/>
    </location>
</feature>
<evidence type="ECO:0000256" key="1">
    <source>
        <dbReference type="ARBA" id="ARBA00022468"/>
    </source>
</evidence>